<reference evidence="4" key="1">
    <citation type="submission" date="2017-02" db="UniProtKB">
        <authorList>
            <consortium name="WormBaseParasite"/>
        </authorList>
    </citation>
    <scope>IDENTIFICATION</scope>
</reference>
<name>A0A0N4VXU9_HAEPC</name>
<reference evidence="2 3" key="2">
    <citation type="submission" date="2018-11" db="EMBL/GenBank/DDBJ databases">
        <authorList>
            <consortium name="Pathogen Informatics"/>
        </authorList>
    </citation>
    <scope>NUCLEOTIDE SEQUENCE [LARGE SCALE GENOMIC DNA]</scope>
    <source>
        <strain evidence="2 3">MHpl1</strain>
    </source>
</reference>
<evidence type="ECO:0000256" key="1">
    <source>
        <dbReference type="ARBA" id="ARBA00006056"/>
    </source>
</evidence>
<dbReference type="GO" id="GO:0016491">
    <property type="term" value="F:oxidoreductase activity"/>
    <property type="evidence" value="ECO:0007669"/>
    <property type="project" value="InterPro"/>
</dbReference>
<dbReference type="InterPro" id="IPR043144">
    <property type="entry name" value="Mal/L-sulf/L-lact_DH-like_ah"/>
</dbReference>
<dbReference type="InterPro" id="IPR003767">
    <property type="entry name" value="Malate/L-lactate_DH-like"/>
</dbReference>
<gene>
    <name evidence="2" type="ORF">HPLM_LOCUS2118</name>
</gene>
<evidence type="ECO:0000313" key="2">
    <source>
        <dbReference type="EMBL" id="VDO13067.1"/>
    </source>
</evidence>
<dbReference type="PANTHER" id="PTHR11091">
    <property type="entry name" value="OXIDOREDUCTASE-RELATED"/>
    <property type="match status" value="1"/>
</dbReference>
<dbReference type="SUPFAM" id="SSF89733">
    <property type="entry name" value="L-sulfolactate dehydrogenase-like"/>
    <property type="match status" value="1"/>
</dbReference>
<dbReference type="Gene3D" id="1.10.1530.10">
    <property type="match status" value="1"/>
</dbReference>
<dbReference type="Pfam" id="PF02615">
    <property type="entry name" value="Ldh_2"/>
    <property type="match status" value="1"/>
</dbReference>
<dbReference type="PANTHER" id="PTHR11091:SF0">
    <property type="entry name" value="MALATE DEHYDROGENASE"/>
    <property type="match status" value="1"/>
</dbReference>
<comment type="similarity">
    <text evidence="1">Belongs to the LDH2/MDH2 oxidoreductase family.</text>
</comment>
<evidence type="ECO:0000313" key="4">
    <source>
        <dbReference type="WBParaSite" id="HPLM_0000211901-mRNA-1"/>
    </source>
</evidence>
<organism evidence="4">
    <name type="scientific">Haemonchus placei</name>
    <name type="common">Barber's pole worm</name>
    <dbReference type="NCBI Taxonomy" id="6290"/>
    <lineage>
        <taxon>Eukaryota</taxon>
        <taxon>Metazoa</taxon>
        <taxon>Ecdysozoa</taxon>
        <taxon>Nematoda</taxon>
        <taxon>Chromadorea</taxon>
        <taxon>Rhabditida</taxon>
        <taxon>Rhabditina</taxon>
        <taxon>Rhabditomorpha</taxon>
        <taxon>Strongyloidea</taxon>
        <taxon>Trichostrongylidae</taxon>
        <taxon>Haemonchus</taxon>
    </lineage>
</organism>
<dbReference type="WBParaSite" id="HPLM_0000211901-mRNA-1">
    <property type="protein sequence ID" value="HPLM_0000211901-mRNA-1"/>
    <property type="gene ID" value="HPLM_0000211901"/>
</dbReference>
<sequence length="69" mass="8007">MRRFMVDLMKTQKVNPSHAEQLADVLLEADIRGHYSHGLNRLEMYAKDCMKKVVKSDGTPKILKVFLFI</sequence>
<evidence type="ECO:0000313" key="3">
    <source>
        <dbReference type="Proteomes" id="UP000268014"/>
    </source>
</evidence>
<dbReference type="EMBL" id="UZAF01003780">
    <property type="protein sequence ID" value="VDO13067.1"/>
    <property type="molecule type" value="Genomic_DNA"/>
</dbReference>
<keyword evidence="3" id="KW-1185">Reference proteome</keyword>
<dbReference type="AlphaFoldDB" id="A0A0N4VXU9"/>
<dbReference type="InterPro" id="IPR036111">
    <property type="entry name" value="Mal/L-sulfo/L-lacto_DH-like_sf"/>
</dbReference>
<proteinExistence type="inferred from homology"/>
<protein>
    <submittedName>
        <fullName evidence="4">Ldh_1_C domain-containing protein</fullName>
    </submittedName>
</protein>
<dbReference type="OrthoDB" id="7881616at2759"/>
<dbReference type="Proteomes" id="UP000268014">
    <property type="component" value="Unassembled WGS sequence"/>
</dbReference>
<dbReference type="STRING" id="6290.A0A0N4VXU9"/>
<accession>A0A0N4VXU9</accession>